<dbReference type="Proteomes" id="UP001303473">
    <property type="component" value="Unassembled WGS sequence"/>
</dbReference>
<proteinExistence type="predicted"/>
<evidence type="ECO:0000313" key="2">
    <source>
        <dbReference type="EMBL" id="KAK3945058.1"/>
    </source>
</evidence>
<evidence type="ECO:0000313" key="3">
    <source>
        <dbReference type="Proteomes" id="UP001303473"/>
    </source>
</evidence>
<feature type="region of interest" description="Disordered" evidence="1">
    <location>
        <begin position="183"/>
        <end position="206"/>
    </location>
</feature>
<reference evidence="3" key="1">
    <citation type="journal article" date="2023" name="Mol. Phylogenet. Evol.">
        <title>Genome-scale phylogeny and comparative genomics of the fungal order Sordariales.</title>
        <authorList>
            <person name="Hensen N."/>
            <person name="Bonometti L."/>
            <person name="Westerberg I."/>
            <person name="Brannstrom I.O."/>
            <person name="Guillou S."/>
            <person name="Cros-Aarteil S."/>
            <person name="Calhoun S."/>
            <person name="Haridas S."/>
            <person name="Kuo A."/>
            <person name="Mondo S."/>
            <person name="Pangilinan J."/>
            <person name="Riley R."/>
            <person name="LaButti K."/>
            <person name="Andreopoulos B."/>
            <person name="Lipzen A."/>
            <person name="Chen C."/>
            <person name="Yan M."/>
            <person name="Daum C."/>
            <person name="Ng V."/>
            <person name="Clum A."/>
            <person name="Steindorff A."/>
            <person name="Ohm R.A."/>
            <person name="Martin F."/>
            <person name="Silar P."/>
            <person name="Natvig D.O."/>
            <person name="Lalanne C."/>
            <person name="Gautier V."/>
            <person name="Ament-Velasquez S.L."/>
            <person name="Kruys A."/>
            <person name="Hutchinson M.I."/>
            <person name="Powell A.J."/>
            <person name="Barry K."/>
            <person name="Miller A.N."/>
            <person name="Grigoriev I.V."/>
            <person name="Debuchy R."/>
            <person name="Gladieux P."/>
            <person name="Hiltunen Thoren M."/>
            <person name="Johannesson H."/>
        </authorList>
    </citation>
    <scope>NUCLEOTIDE SEQUENCE [LARGE SCALE GENOMIC DNA]</scope>
    <source>
        <strain evidence="3">CBS 340.73</strain>
    </source>
</reference>
<feature type="compositionally biased region" description="Low complexity" evidence="1">
    <location>
        <begin position="195"/>
        <end position="206"/>
    </location>
</feature>
<organism evidence="2 3">
    <name type="scientific">Diplogelasinospora grovesii</name>
    <dbReference type="NCBI Taxonomy" id="303347"/>
    <lineage>
        <taxon>Eukaryota</taxon>
        <taxon>Fungi</taxon>
        <taxon>Dikarya</taxon>
        <taxon>Ascomycota</taxon>
        <taxon>Pezizomycotina</taxon>
        <taxon>Sordariomycetes</taxon>
        <taxon>Sordariomycetidae</taxon>
        <taxon>Sordariales</taxon>
        <taxon>Diplogelasinosporaceae</taxon>
        <taxon>Diplogelasinospora</taxon>
    </lineage>
</organism>
<name>A0AAN6NHV6_9PEZI</name>
<comment type="caution">
    <text evidence="2">The sequence shown here is derived from an EMBL/GenBank/DDBJ whole genome shotgun (WGS) entry which is preliminary data.</text>
</comment>
<dbReference type="AlphaFoldDB" id="A0AAN6NHV6"/>
<accession>A0AAN6NHV6</accession>
<keyword evidence="3" id="KW-1185">Reference proteome</keyword>
<gene>
    <name evidence="2" type="ORF">QBC46DRAFT_132470</name>
</gene>
<evidence type="ECO:0000256" key="1">
    <source>
        <dbReference type="SAM" id="MobiDB-lite"/>
    </source>
</evidence>
<feature type="region of interest" description="Disordered" evidence="1">
    <location>
        <begin position="81"/>
        <end position="102"/>
    </location>
</feature>
<protein>
    <submittedName>
        <fullName evidence="2">Uncharacterized protein</fullName>
    </submittedName>
</protein>
<sequence>MSNSFHVTISRKWKEDKCGLGSHALACRGGGILCMYVACTLHVRCICTPCDSLLLLRSRKSDEFARPKAWLNIYGYQSGAETADNDSTCRETDGTSSGFNPSLQQQHEEMMLSLSCMCLVDTDVSAMSWWTLPGLSSLGPSRPSTTHDRGFKNQGFSKYRAPRQPYYSISQIRWLEPLGKRDSFHHSAARQGSQSRPRTGTRPPSR</sequence>
<dbReference type="EMBL" id="MU853756">
    <property type="protein sequence ID" value="KAK3945058.1"/>
    <property type="molecule type" value="Genomic_DNA"/>
</dbReference>